<reference evidence="2" key="1">
    <citation type="submission" date="2022-11" db="UniProtKB">
        <authorList>
            <consortium name="WormBaseParasite"/>
        </authorList>
    </citation>
    <scope>IDENTIFICATION</scope>
</reference>
<dbReference type="Proteomes" id="UP000887574">
    <property type="component" value="Unplaced"/>
</dbReference>
<name>A0A915DBK2_9BILA</name>
<evidence type="ECO:0000313" key="1">
    <source>
        <dbReference type="Proteomes" id="UP000887574"/>
    </source>
</evidence>
<evidence type="ECO:0000313" key="2">
    <source>
        <dbReference type="WBParaSite" id="jg18181"/>
    </source>
</evidence>
<organism evidence="1 2">
    <name type="scientific">Ditylenchus dipsaci</name>
    <dbReference type="NCBI Taxonomy" id="166011"/>
    <lineage>
        <taxon>Eukaryota</taxon>
        <taxon>Metazoa</taxon>
        <taxon>Ecdysozoa</taxon>
        <taxon>Nematoda</taxon>
        <taxon>Chromadorea</taxon>
        <taxon>Rhabditida</taxon>
        <taxon>Tylenchina</taxon>
        <taxon>Tylenchomorpha</taxon>
        <taxon>Sphaerularioidea</taxon>
        <taxon>Anguinidae</taxon>
        <taxon>Anguininae</taxon>
        <taxon>Ditylenchus</taxon>
    </lineage>
</organism>
<dbReference type="WBParaSite" id="jg18181">
    <property type="protein sequence ID" value="jg18181"/>
    <property type="gene ID" value="jg18181"/>
</dbReference>
<protein>
    <submittedName>
        <fullName evidence="2">Uncharacterized protein</fullName>
    </submittedName>
</protein>
<keyword evidence="1" id="KW-1185">Reference proteome</keyword>
<accession>A0A915DBK2</accession>
<proteinExistence type="predicted"/>
<dbReference type="AlphaFoldDB" id="A0A915DBK2"/>
<sequence length="77" mass="9111">MEGYNWCHDRNVSQFLCSKLLLSLWKSSCMVELDDELKYSFLQFDPAPEEENPCHKTDSRLFPLRRAIFSSADHVER</sequence>